<organism evidence="1 2">
    <name type="scientific">Basidiobolus meristosporus CBS 931.73</name>
    <dbReference type="NCBI Taxonomy" id="1314790"/>
    <lineage>
        <taxon>Eukaryota</taxon>
        <taxon>Fungi</taxon>
        <taxon>Fungi incertae sedis</taxon>
        <taxon>Zoopagomycota</taxon>
        <taxon>Entomophthoromycotina</taxon>
        <taxon>Basidiobolomycetes</taxon>
        <taxon>Basidiobolales</taxon>
        <taxon>Basidiobolaceae</taxon>
        <taxon>Basidiobolus</taxon>
    </lineage>
</organism>
<accession>A0A1Y1ZA96</accession>
<gene>
    <name evidence="1" type="ORF">K493DRAFT_344193</name>
</gene>
<dbReference type="EMBL" id="MCFE01000011">
    <property type="protein sequence ID" value="ORY07086.1"/>
    <property type="molecule type" value="Genomic_DNA"/>
</dbReference>
<keyword evidence="2" id="KW-1185">Reference proteome</keyword>
<name>A0A1Y1ZA96_9FUNG</name>
<dbReference type="Proteomes" id="UP000193498">
    <property type="component" value="Unassembled WGS sequence"/>
</dbReference>
<sequence>MKALRKAISRRLNRVEVAFPNLEKETQGTVDEVAEVISNEPSIATEASENILKTPTTPSFSNGNADTPGIKRNPRILELNLRRSSHGIHKLGVKELQDEEDTIVKKIEKLNEDKHTLFLRFKRMISDRNHIGRKEVIRESQDKSVNLGIKAHQLTSTHLCGNDTPIRHVKALCVLTNT</sequence>
<dbReference type="InParanoid" id="A0A1Y1ZA96"/>
<evidence type="ECO:0000313" key="2">
    <source>
        <dbReference type="Proteomes" id="UP000193498"/>
    </source>
</evidence>
<proteinExistence type="predicted"/>
<dbReference type="AlphaFoldDB" id="A0A1Y1ZA96"/>
<evidence type="ECO:0000313" key="1">
    <source>
        <dbReference type="EMBL" id="ORY07086.1"/>
    </source>
</evidence>
<protein>
    <submittedName>
        <fullName evidence="1">Uncharacterized protein</fullName>
    </submittedName>
</protein>
<comment type="caution">
    <text evidence="1">The sequence shown here is derived from an EMBL/GenBank/DDBJ whole genome shotgun (WGS) entry which is preliminary data.</text>
</comment>
<reference evidence="1 2" key="1">
    <citation type="submission" date="2016-07" db="EMBL/GenBank/DDBJ databases">
        <title>Pervasive Adenine N6-methylation of Active Genes in Fungi.</title>
        <authorList>
            <consortium name="DOE Joint Genome Institute"/>
            <person name="Mondo S.J."/>
            <person name="Dannebaum R.O."/>
            <person name="Kuo R.C."/>
            <person name="Labutti K."/>
            <person name="Haridas S."/>
            <person name="Kuo A."/>
            <person name="Salamov A."/>
            <person name="Ahrendt S.R."/>
            <person name="Lipzen A."/>
            <person name="Sullivan W."/>
            <person name="Andreopoulos W.B."/>
            <person name="Clum A."/>
            <person name="Lindquist E."/>
            <person name="Daum C."/>
            <person name="Ramamoorthy G.K."/>
            <person name="Gryganskyi A."/>
            <person name="Culley D."/>
            <person name="Magnuson J.K."/>
            <person name="James T.Y."/>
            <person name="O'Malley M.A."/>
            <person name="Stajich J.E."/>
            <person name="Spatafora J.W."/>
            <person name="Visel A."/>
            <person name="Grigoriev I.V."/>
        </authorList>
    </citation>
    <scope>NUCLEOTIDE SEQUENCE [LARGE SCALE GENOMIC DNA]</scope>
    <source>
        <strain evidence="1 2">CBS 931.73</strain>
    </source>
</reference>